<evidence type="ECO:0000313" key="3">
    <source>
        <dbReference type="Proteomes" id="UP001139006"/>
    </source>
</evidence>
<dbReference type="SUPFAM" id="SSF52540">
    <property type="entry name" value="P-loop containing nucleoside triphosphate hydrolases"/>
    <property type="match status" value="1"/>
</dbReference>
<evidence type="ECO:0000313" key="2">
    <source>
        <dbReference type="EMBL" id="MCP0887132.1"/>
    </source>
</evidence>
<feature type="domain" description="ATPase AAA-type core" evidence="1">
    <location>
        <begin position="45"/>
        <end position="355"/>
    </location>
</feature>
<keyword evidence="2" id="KW-0547">Nucleotide-binding</keyword>
<dbReference type="Gene3D" id="3.40.50.300">
    <property type="entry name" value="P-loop containing nucleotide triphosphate hydrolases"/>
    <property type="match status" value="1"/>
</dbReference>
<dbReference type="GO" id="GO:0005524">
    <property type="term" value="F:ATP binding"/>
    <property type="evidence" value="ECO:0007669"/>
    <property type="project" value="UniProtKB-KW"/>
</dbReference>
<dbReference type="PANTHER" id="PTHR40396">
    <property type="entry name" value="ATPASE-LIKE PROTEIN"/>
    <property type="match status" value="1"/>
</dbReference>
<dbReference type="PANTHER" id="PTHR40396:SF1">
    <property type="entry name" value="ATPASE AAA-TYPE CORE DOMAIN-CONTAINING PROTEIN"/>
    <property type="match status" value="1"/>
</dbReference>
<dbReference type="EMBL" id="JAIULA010000012">
    <property type="protein sequence ID" value="MCP0887132.1"/>
    <property type="molecule type" value="Genomic_DNA"/>
</dbReference>
<organism evidence="2 3">
    <name type="scientific">Ligilactobacillus ubinensis</name>
    <dbReference type="NCBI Taxonomy" id="2876789"/>
    <lineage>
        <taxon>Bacteria</taxon>
        <taxon>Bacillati</taxon>
        <taxon>Bacillota</taxon>
        <taxon>Bacilli</taxon>
        <taxon>Lactobacillales</taxon>
        <taxon>Lactobacillaceae</taxon>
        <taxon>Ligilactobacillus</taxon>
    </lineage>
</organism>
<protein>
    <submittedName>
        <fullName evidence="2">ATP-binding protein</fullName>
    </submittedName>
</protein>
<dbReference type="GO" id="GO:0016887">
    <property type="term" value="F:ATP hydrolysis activity"/>
    <property type="evidence" value="ECO:0007669"/>
    <property type="project" value="InterPro"/>
</dbReference>
<comment type="caution">
    <text evidence="2">The sequence shown here is derived from an EMBL/GenBank/DDBJ whole genome shotgun (WGS) entry which is preliminary data.</text>
</comment>
<name>A0A9X2FK97_9LACO</name>
<reference evidence="2 3" key="1">
    <citation type="journal article" date="2023" name="Int. J. Syst. Evol. Microbiol.">
        <title>Ligilactobacillus ubinensis sp. nov., a novel species isolated from the wild ferment of a durian fruit (Durio zibethinus).</title>
        <authorList>
            <person name="Heng Y.C."/>
            <person name="Menon N."/>
            <person name="Chen B."/>
            <person name="Loo B.Z.L."/>
            <person name="Wong G.W.J."/>
            <person name="Lim A.C.H."/>
            <person name="Silvaraju S."/>
            <person name="Kittelmann S."/>
        </authorList>
    </citation>
    <scope>NUCLEOTIDE SEQUENCE [LARGE SCALE GENOMIC DNA]</scope>
    <source>
        <strain evidence="2 3">WILCCON 0076</strain>
    </source>
</reference>
<keyword evidence="3" id="KW-1185">Reference proteome</keyword>
<gene>
    <name evidence="2" type="ORF">LB941_07260</name>
</gene>
<keyword evidence="2" id="KW-0067">ATP-binding</keyword>
<dbReference type="InterPro" id="IPR003959">
    <property type="entry name" value="ATPase_AAA_core"/>
</dbReference>
<proteinExistence type="predicted"/>
<accession>A0A9X2FK97</accession>
<evidence type="ECO:0000259" key="1">
    <source>
        <dbReference type="Pfam" id="PF13304"/>
    </source>
</evidence>
<dbReference type="Pfam" id="PF13304">
    <property type="entry name" value="AAA_21"/>
    <property type="match status" value="1"/>
</dbReference>
<dbReference type="Proteomes" id="UP001139006">
    <property type="component" value="Unassembled WGS sequence"/>
</dbReference>
<dbReference type="AlphaFoldDB" id="A0A9X2FK97"/>
<sequence>MLHQFTFKNFKSFKNEVTLDLLASSIKEHPSDVVNDIFDEKVLKVAAIYGANASGKSNVLNAFETMRFLVVNSFKNNFLNNKDIEPYWFEDKAVPTEFNVLFSVDKQIYQYGFSFLKDKIIEEFLYMRDHALKKENYIELFKRTGNHVSGSILDIAETQVISKMLSEDTLLISVMSKLNINHLKNVYDWFKEVRIVDYGNPRRELQSIHYLNSNFFPNKLIQLLENQEEKEQLENFIKAIDVGIAKLGIVEDVFQISDEESNVRKRVVSYHRNPNTGKLFMTPMSSESSGTLKMILLYTDLKRIMDSGGTIFIDELDAKLHPLLLRYVIIMFHNKNINKKNAQLIFSTQEVFTLDKSNFRRDEIWFTDKNKDGISDLYSLDSYTDNNEKKVRNDASYGKDYILGRYKSIPSLKRMEDTDD</sequence>
<dbReference type="InterPro" id="IPR027417">
    <property type="entry name" value="P-loop_NTPase"/>
</dbReference>
<dbReference type="RefSeq" id="WP_253360743.1">
    <property type="nucleotide sequence ID" value="NZ_JAIULA010000012.1"/>
</dbReference>